<gene>
    <name evidence="2" type="ORF">GM921_08270</name>
</gene>
<keyword evidence="1" id="KW-0472">Membrane</keyword>
<reference evidence="2" key="1">
    <citation type="submission" date="2019-11" db="EMBL/GenBank/DDBJ databases">
        <title>Description of Pedobacter sp. LMG 31464T.</title>
        <authorList>
            <person name="Carlier A."/>
            <person name="Qi S."/>
            <person name="Vandamme P."/>
        </authorList>
    </citation>
    <scope>NUCLEOTIDE SEQUENCE</scope>
    <source>
        <strain evidence="2">LMG 31464</strain>
    </source>
</reference>
<keyword evidence="1" id="KW-0812">Transmembrane</keyword>
<accession>A0A923DWU8</accession>
<evidence type="ECO:0000313" key="2">
    <source>
        <dbReference type="EMBL" id="MBB2145474.1"/>
    </source>
</evidence>
<proteinExistence type="predicted"/>
<dbReference type="RefSeq" id="WP_182922123.1">
    <property type="nucleotide sequence ID" value="NZ_WNXD01000001.1"/>
</dbReference>
<feature type="transmembrane region" description="Helical" evidence="1">
    <location>
        <begin position="32"/>
        <end position="53"/>
    </location>
</feature>
<keyword evidence="3" id="KW-1185">Reference proteome</keyword>
<name>A0A923DWU8_9SPHI</name>
<dbReference type="AlphaFoldDB" id="A0A923DWU8"/>
<sequence length="177" mass="20679">MGFGFNLFFFPALLLITIIGLVAWAITKKSLFGKILGIIWLTLIGLIILLLVVQKLTSKKILKKESYYGQYVIDRSFFPGKQANWQYKHFYFDIKPNDSIYLYVVYNDKITKTYKGVISTMAIYKSERLAIHMEHPTHHILTSNPTTYRGSWSFYLVFNSPKFGNMYFVKDNWSSDN</sequence>
<feature type="transmembrane region" description="Helical" evidence="1">
    <location>
        <begin position="7"/>
        <end position="26"/>
    </location>
</feature>
<evidence type="ECO:0000313" key="3">
    <source>
        <dbReference type="Proteomes" id="UP000601055"/>
    </source>
</evidence>
<evidence type="ECO:0000256" key="1">
    <source>
        <dbReference type="SAM" id="Phobius"/>
    </source>
</evidence>
<comment type="caution">
    <text evidence="2">The sequence shown here is derived from an EMBL/GenBank/DDBJ whole genome shotgun (WGS) entry which is preliminary data.</text>
</comment>
<keyword evidence="1" id="KW-1133">Transmembrane helix</keyword>
<dbReference type="EMBL" id="WNXD01000001">
    <property type="protein sequence ID" value="MBB2145474.1"/>
    <property type="molecule type" value="Genomic_DNA"/>
</dbReference>
<dbReference type="Proteomes" id="UP000601055">
    <property type="component" value="Unassembled WGS sequence"/>
</dbReference>
<protein>
    <submittedName>
        <fullName evidence="2">Uncharacterized protein</fullName>
    </submittedName>
</protein>
<organism evidence="2 3">
    <name type="scientific">Pedobacter planticolens</name>
    <dbReference type="NCBI Taxonomy" id="2679964"/>
    <lineage>
        <taxon>Bacteria</taxon>
        <taxon>Pseudomonadati</taxon>
        <taxon>Bacteroidota</taxon>
        <taxon>Sphingobacteriia</taxon>
        <taxon>Sphingobacteriales</taxon>
        <taxon>Sphingobacteriaceae</taxon>
        <taxon>Pedobacter</taxon>
    </lineage>
</organism>